<evidence type="ECO:0000313" key="1">
    <source>
        <dbReference type="EMBL" id="EHM40807.1"/>
    </source>
</evidence>
<evidence type="ECO:0000313" key="2">
    <source>
        <dbReference type="Proteomes" id="UP000004459"/>
    </source>
</evidence>
<sequence length="41" mass="4656">MQIGDIHAASSPSRFFPILPPFPHGRKRKDMLHWSGQEGLL</sequence>
<organism evidence="1 2">
    <name type="scientific">Flavonifractor plautii ATCC 29863</name>
    <dbReference type="NCBI Taxonomy" id="411475"/>
    <lineage>
        <taxon>Bacteria</taxon>
        <taxon>Bacillati</taxon>
        <taxon>Bacillota</taxon>
        <taxon>Clostridia</taxon>
        <taxon>Eubacteriales</taxon>
        <taxon>Oscillospiraceae</taxon>
        <taxon>Flavonifractor</taxon>
    </lineage>
</organism>
<protein>
    <submittedName>
        <fullName evidence="1">Uncharacterized protein</fullName>
    </submittedName>
</protein>
<dbReference type="AlphaFoldDB" id="G9YV85"/>
<reference evidence="1 2" key="1">
    <citation type="submission" date="2011-08" db="EMBL/GenBank/DDBJ databases">
        <authorList>
            <person name="Weinstock G."/>
            <person name="Sodergren E."/>
            <person name="Clifton S."/>
            <person name="Fulton L."/>
            <person name="Fulton B."/>
            <person name="Courtney L."/>
            <person name="Fronick C."/>
            <person name="Harrison M."/>
            <person name="Strong C."/>
            <person name="Farmer C."/>
            <person name="Delahaunty K."/>
            <person name="Markovic C."/>
            <person name="Hall O."/>
            <person name="Minx P."/>
            <person name="Tomlinson C."/>
            <person name="Mitreva M."/>
            <person name="Hou S."/>
            <person name="Chen J."/>
            <person name="Wollam A."/>
            <person name="Pepin K.H."/>
            <person name="Johnson M."/>
            <person name="Bhonagiri V."/>
            <person name="Zhang X."/>
            <person name="Suruliraj S."/>
            <person name="Warren W."/>
            <person name="Chinwalla A."/>
            <person name="Mardis E.R."/>
            <person name="Wilson R.K."/>
        </authorList>
    </citation>
    <scope>NUCLEOTIDE SEQUENCE [LARGE SCALE GENOMIC DNA]</scope>
    <source>
        <strain evidence="1 2">ATCC 29863</strain>
    </source>
</reference>
<accession>G9YV85</accession>
<dbReference type="PATRIC" id="fig|411475.3.peg.2977"/>
<name>G9YV85_FLAPL</name>
<dbReference type="Proteomes" id="UP000004459">
    <property type="component" value="Unassembled WGS sequence"/>
</dbReference>
<dbReference type="HOGENOM" id="CLU_3268302_0_0_9"/>
<dbReference type="EMBL" id="AGCK01000282">
    <property type="protein sequence ID" value="EHM40807.1"/>
    <property type="molecule type" value="Genomic_DNA"/>
</dbReference>
<comment type="caution">
    <text evidence="1">The sequence shown here is derived from an EMBL/GenBank/DDBJ whole genome shotgun (WGS) entry which is preliminary data.</text>
</comment>
<gene>
    <name evidence="1" type="ORF">HMPREF0372_03451</name>
</gene>
<proteinExistence type="predicted"/>